<organism evidence="9 10">
    <name type="scientific">Paracoccus aestuarii</name>
    <dbReference type="NCBI Taxonomy" id="453842"/>
    <lineage>
        <taxon>Bacteria</taxon>
        <taxon>Pseudomonadati</taxon>
        <taxon>Pseudomonadota</taxon>
        <taxon>Alphaproteobacteria</taxon>
        <taxon>Rhodobacterales</taxon>
        <taxon>Paracoccaceae</taxon>
        <taxon>Paracoccus</taxon>
    </lineage>
</organism>
<keyword evidence="2 6" id="KW-0349">Heme</keyword>
<gene>
    <name evidence="9" type="ORF">D3P06_13755</name>
</gene>
<dbReference type="OrthoDB" id="9773456at2"/>
<comment type="caution">
    <text evidence="9">The sequence shown here is derived from an EMBL/GenBank/DDBJ whole genome shotgun (WGS) entry which is preliminary data.</text>
</comment>
<evidence type="ECO:0000256" key="6">
    <source>
        <dbReference type="PROSITE-ProRule" id="PRU00433"/>
    </source>
</evidence>
<evidence type="ECO:0000256" key="3">
    <source>
        <dbReference type="ARBA" id="ARBA00022723"/>
    </source>
</evidence>
<protein>
    <recommendedName>
        <fullName evidence="8">Cytochrome c domain-containing protein</fullName>
    </recommendedName>
</protein>
<feature type="chain" id="PRO_5019296327" description="Cytochrome c domain-containing protein" evidence="7">
    <location>
        <begin position="27"/>
        <end position="106"/>
    </location>
</feature>
<evidence type="ECO:0000256" key="1">
    <source>
        <dbReference type="ARBA" id="ARBA00022448"/>
    </source>
</evidence>
<dbReference type="Gene3D" id="1.10.760.10">
    <property type="entry name" value="Cytochrome c-like domain"/>
    <property type="match status" value="1"/>
</dbReference>
<dbReference type="Pfam" id="PF13442">
    <property type="entry name" value="Cytochrome_CBB3"/>
    <property type="match status" value="1"/>
</dbReference>
<dbReference type="GO" id="GO:0020037">
    <property type="term" value="F:heme binding"/>
    <property type="evidence" value="ECO:0007669"/>
    <property type="project" value="InterPro"/>
</dbReference>
<dbReference type="InterPro" id="IPR009056">
    <property type="entry name" value="Cyt_c-like_dom"/>
</dbReference>
<evidence type="ECO:0000256" key="5">
    <source>
        <dbReference type="ARBA" id="ARBA00023004"/>
    </source>
</evidence>
<dbReference type="PANTHER" id="PTHR33751:SF9">
    <property type="entry name" value="CYTOCHROME C4"/>
    <property type="match status" value="1"/>
</dbReference>
<dbReference type="EMBL" id="QZEV01000083">
    <property type="protein sequence ID" value="RJL00134.1"/>
    <property type="molecule type" value="Genomic_DNA"/>
</dbReference>
<keyword evidence="10" id="KW-1185">Reference proteome</keyword>
<feature type="domain" description="Cytochrome c" evidence="8">
    <location>
        <begin position="29"/>
        <end position="104"/>
    </location>
</feature>
<dbReference type="SUPFAM" id="SSF46626">
    <property type="entry name" value="Cytochrome c"/>
    <property type="match status" value="1"/>
</dbReference>
<evidence type="ECO:0000256" key="2">
    <source>
        <dbReference type="ARBA" id="ARBA00022617"/>
    </source>
</evidence>
<keyword evidence="1" id="KW-0813">Transport</keyword>
<evidence type="ECO:0000313" key="9">
    <source>
        <dbReference type="EMBL" id="RJL00134.1"/>
    </source>
</evidence>
<dbReference type="PROSITE" id="PS51007">
    <property type="entry name" value="CYTC"/>
    <property type="match status" value="1"/>
</dbReference>
<keyword evidence="7" id="KW-0732">Signal</keyword>
<evidence type="ECO:0000259" key="8">
    <source>
        <dbReference type="PROSITE" id="PS51007"/>
    </source>
</evidence>
<evidence type="ECO:0000313" key="10">
    <source>
        <dbReference type="Proteomes" id="UP000285530"/>
    </source>
</evidence>
<dbReference type="InterPro" id="IPR036909">
    <property type="entry name" value="Cyt_c-like_dom_sf"/>
</dbReference>
<evidence type="ECO:0000256" key="7">
    <source>
        <dbReference type="SAM" id="SignalP"/>
    </source>
</evidence>
<keyword evidence="3 6" id="KW-0479">Metal-binding</keyword>
<dbReference type="GO" id="GO:0046872">
    <property type="term" value="F:metal ion binding"/>
    <property type="evidence" value="ECO:0007669"/>
    <property type="project" value="UniProtKB-KW"/>
</dbReference>
<dbReference type="InterPro" id="IPR050597">
    <property type="entry name" value="Cytochrome_c_Oxidase_Subunit"/>
</dbReference>
<dbReference type="Proteomes" id="UP000285530">
    <property type="component" value="Unassembled WGS sequence"/>
</dbReference>
<accession>A0A418ZT89</accession>
<reference evidence="9 10" key="1">
    <citation type="submission" date="2018-09" db="EMBL/GenBank/DDBJ databases">
        <title>Paracoccus onubensis nov. sp. a moderate halophilic bacterium isolated from Gruta de las Maravillas (Aracena, Spain).</title>
        <authorList>
            <person name="Jurado V."/>
            <person name="Gutierrez-Patricio S."/>
            <person name="Gonzalez-Pimentel J.L."/>
            <person name="Laiz L."/>
            <person name="Saiz-Jimenez C."/>
        </authorList>
    </citation>
    <scope>NUCLEOTIDE SEQUENCE [LARGE SCALE GENOMIC DNA]</scope>
    <source>
        <strain evidence="9 10">DSM 19484</strain>
    </source>
</reference>
<dbReference type="AlphaFoldDB" id="A0A418ZT89"/>
<proteinExistence type="predicted"/>
<sequence length="106" mass="11147">MSLRPDALRRVAALACMGVIAAPLQASGGDIAYGEYLAGDCTGCHRPEGAEGIPSIAGRAPEDFTAALAAFRDGSRDNPAMRLMAERVTEEEVAALAAYFQTIEPY</sequence>
<evidence type="ECO:0000256" key="4">
    <source>
        <dbReference type="ARBA" id="ARBA00022982"/>
    </source>
</evidence>
<dbReference type="RefSeq" id="WP_119887090.1">
    <property type="nucleotide sequence ID" value="NZ_CP067169.1"/>
</dbReference>
<keyword evidence="5 6" id="KW-0408">Iron</keyword>
<dbReference type="PANTHER" id="PTHR33751">
    <property type="entry name" value="CBB3-TYPE CYTOCHROME C OXIDASE SUBUNIT FIXP"/>
    <property type="match status" value="1"/>
</dbReference>
<name>A0A418ZT89_9RHOB</name>
<feature type="signal peptide" evidence="7">
    <location>
        <begin position="1"/>
        <end position="26"/>
    </location>
</feature>
<keyword evidence="4" id="KW-0249">Electron transport</keyword>
<dbReference type="GO" id="GO:0009055">
    <property type="term" value="F:electron transfer activity"/>
    <property type="evidence" value="ECO:0007669"/>
    <property type="project" value="InterPro"/>
</dbReference>